<name>A0A2W2FWD7_9ACTN</name>
<protein>
    <submittedName>
        <fullName evidence="2">Uncharacterized protein</fullName>
    </submittedName>
</protein>
<organism evidence="2 3">
    <name type="scientific">Spongiactinospora gelatinilytica</name>
    <dbReference type="NCBI Taxonomy" id="2666298"/>
    <lineage>
        <taxon>Bacteria</taxon>
        <taxon>Bacillati</taxon>
        <taxon>Actinomycetota</taxon>
        <taxon>Actinomycetes</taxon>
        <taxon>Streptosporangiales</taxon>
        <taxon>Streptosporangiaceae</taxon>
        <taxon>Spongiactinospora</taxon>
    </lineage>
</organism>
<dbReference type="AlphaFoldDB" id="A0A2W2FWD7"/>
<evidence type="ECO:0000313" key="2">
    <source>
        <dbReference type="EMBL" id="PZG41836.1"/>
    </source>
</evidence>
<evidence type="ECO:0000256" key="1">
    <source>
        <dbReference type="SAM" id="MobiDB-lite"/>
    </source>
</evidence>
<keyword evidence="3" id="KW-1185">Reference proteome</keyword>
<gene>
    <name evidence="2" type="ORF">C1I98_20760</name>
</gene>
<dbReference type="Proteomes" id="UP000248544">
    <property type="component" value="Unassembled WGS sequence"/>
</dbReference>
<proteinExistence type="predicted"/>
<feature type="region of interest" description="Disordered" evidence="1">
    <location>
        <begin position="1"/>
        <end position="61"/>
    </location>
</feature>
<comment type="caution">
    <text evidence="2">The sequence shown here is derived from an EMBL/GenBank/DDBJ whole genome shotgun (WGS) entry which is preliminary data.</text>
</comment>
<feature type="compositionally biased region" description="Pro residues" evidence="1">
    <location>
        <begin position="1"/>
        <end position="12"/>
    </location>
</feature>
<accession>A0A2W2FWD7</accession>
<evidence type="ECO:0000313" key="3">
    <source>
        <dbReference type="Proteomes" id="UP000248544"/>
    </source>
</evidence>
<dbReference type="EMBL" id="POUA01000165">
    <property type="protein sequence ID" value="PZG41836.1"/>
    <property type="molecule type" value="Genomic_DNA"/>
</dbReference>
<reference evidence="2 3" key="1">
    <citation type="submission" date="2018-01" db="EMBL/GenBank/DDBJ databases">
        <title>Draft genome sequence of Sphaerisporangium sp. 7K107.</title>
        <authorList>
            <person name="Sahin N."/>
            <person name="Saygin H."/>
            <person name="Ay H."/>
        </authorList>
    </citation>
    <scope>NUCLEOTIDE SEQUENCE [LARGE SCALE GENOMIC DNA]</scope>
    <source>
        <strain evidence="2 3">7K107</strain>
    </source>
</reference>
<sequence length="61" mass="6482">MRAWRRPPPGAPRCPARPDGTSRPDGAPRSGTARRPAPGRTATARPRRWTPRPGAAPPPPG</sequence>
<feature type="compositionally biased region" description="Low complexity" evidence="1">
    <location>
        <begin position="31"/>
        <end position="44"/>
    </location>
</feature>